<evidence type="ECO:0000256" key="1">
    <source>
        <dbReference type="ARBA" id="ARBA00023125"/>
    </source>
</evidence>
<keyword evidence="7" id="KW-1185">Reference proteome</keyword>
<dbReference type="SMART" id="SM00448">
    <property type="entry name" value="REC"/>
    <property type="match status" value="1"/>
</dbReference>
<protein>
    <submittedName>
        <fullName evidence="6">Response regulator transcription factor</fullName>
    </submittedName>
</protein>
<dbReference type="SMART" id="SM00862">
    <property type="entry name" value="Trans_reg_C"/>
    <property type="match status" value="1"/>
</dbReference>
<dbReference type="InterPro" id="IPR001789">
    <property type="entry name" value="Sig_transdc_resp-reg_receiver"/>
</dbReference>
<dbReference type="InterPro" id="IPR001867">
    <property type="entry name" value="OmpR/PhoB-type_DNA-bd"/>
</dbReference>
<dbReference type="PANTHER" id="PTHR48111:SF36">
    <property type="entry name" value="TRANSCRIPTIONAL REGULATORY PROTEIN CUTR"/>
    <property type="match status" value="1"/>
</dbReference>
<dbReference type="RefSeq" id="WP_378268390.1">
    <property type="nucleotide sequence ID" value="NZ_JBHUKR010000017.1"/>
</dbReference>
<dbReference type="Gene3D" id="1.10.10.10">
    <property type="entry name" value="Winged helix-like DNA-binding domain superfamily/Winged helix DNA-binding domain"/>
    <property type="match status" value="1"/>
</dbReference>
<feature type="domain" description="OmpR/PhoB-type" evidence="5">
    <location>
        <begin position="131"/>
        <end position="225"/>
    </location>
</feature>
<dbReference type="SUPFAM" id="SSF52172">
    <property type="entry name" value="CheY-like"/>
    <property type="match status" value="1"/>
</dbReference>
<dbReference type="InterPro" id="IPR036388">
    <property type="entry name" value="WH-like_DNA-bd_sf"/>
</dbReference>
<proteinExistence type="predicted"/>
<dbReference type="EMBL" id="JBHUKR010000017">
    <property type="protein sequence ID" value="MFD2420367.1"/>
    <property type="molecule type" value="Genomic_DNA"/>
</dbReference>
<feature type="domain" description="Response regulatory" evidence="4">
    <location>
        <begin position="9"/>
        <end position="123"/>
    </location>
</feature>
<dbReference type="PANTHER" id="PTHR48111">
    <property type="entry name" value="REGULATOR OF RPOS"/>
    <property type="match status" value="1"/>
</dbReference>
<dbReference type="PROSITE" id="PS50110">
    <property type="entry name" value="RESPONSE_REGULATORY"/>
    <property type="match status" value="1"/>
</dbReference>
<dbReference type="Gene3D" id="3.40.50.2300">
    <property type="match status" value="1"/>
</dbReference>
<dbReference type="Gene3D" id="6.10.250.690">
    <property type="match status" value="1"/>
</dbReference>
<dbReference type="InterPro" id="IPR011006">
    <property type="entry name" value="CheY-like_superfamily"/>
</dbReference>
<dbReference type="InterPro" id="IPR039420">
    <property type="entry name" value="WalR-like"/>
</dbReference>
<organism evidence="6 7">
    <name type="scientific">Amycolatopsis pigmentata</name>
    <dbReference type="NCBI Taxonomy" id="450801"/>
    <lineage>
        <taxon>Bacteria</taxon>
        <taxon>Bacillati</taxon>
        <taxon>Actinomycetota</taxon>
        <taxon>Actinomycetes</taxon>
        <taxon>Pseudonocardiales</taxon>
        <taxon>Pseudonocardiaceae</taxon>
        <taxon>Amycolatopsis</taxon>
    </lineage>
</organism>
<evidence type="ECO:0000256" key="3">
    <source>
        <dbReference type="PROSITE-ProRule" id="PRU01091"/>
    </source>
</evidence>
<comment type="caution">
    <text evidence="6">The sequence shown here is derived from an EMBL/GenBank/DDBJ whole genome shotgun (WGS) entry which is preliminary data.</text>
</comment>
<dbReference type="Proteomes" id="UP001597417">
    <property type="component" value="Unassembled WGS sequence"/>
</dbReference>
<sequence>MSGVKPRPRVLVVEDDENIRLAVSVELSANGLDVTSARSLGETGQALGSGRFDCVVFDRMLPDGDAVDFVQQQRNTGWPVPVLFLTARDSVADRISGFEHGGDDYLVKPFAMAELTARVLVLCRGSGKGRPVVLRHAGLEMDCARRQVRRGGVLLILSDKEFAVLEVLLARPGHAVSRAQLREHCWDSSVEPLSNVVDTVVLRLRRKLGSPELIHAVRGVGYRLA</sequence>
<evidence type="ECO:0000256" key="2">
    <source>
        <dbReference type="PROSITE-ProRule" id="PRU00169"/>
    </source>
</evidence>
<gene>
    <name evidence="6" type="ORF">ACFSXZ_28950</name>
</gene>
<name>A0ABW5G2U5_9PSEU</name>
<dbReference type="Pfam" id="PF00486">
    <property type="entry name" value="Trans_reg_C"/>
    <property type="match status" value="1"/>
</dbReference>
<keyword evidence="1 3" id="KW-0238">DNA-binding</keyword>
<keyword evidence="2" id="KW-0597">Phosphoprotein</keyword>
<feature type="DNA-binding region" description="OmpR/PhoB-type" evidence="3">
    <location>
        <begin position="131"/>
        <end position="225"/>
    </location>
</feature>
<feature type="modified residue" description="4-aspartylphosphate" evidence="2">
    <location>
        <position position="58"/>
    </location>
</feature>
<reference evidence="7" key="1">
    <citation type="journal article" date="2019" name="Int. J. Syst. Evol. Microbiol.">
        <title>The Global Catalogue of Microorganisms (GCM) 10K type strain sequencing project: providing services to taxonomists for standard genome sequencing and annotation.</title>
        <authorList>
            <consortium name="The Broad Institute Genomics Platform"/>
            <consortium name="The Broad Institute Genome Sequencing Center for Infectious Disease"/>
            <person name="Wu L."/>
            <person name="Ma J."/>
        </authorList>
    </citation>
    <scope>NUCLEOTIDE SEQUENCE [LARGE SCALE GENOMIC DNA]</scope>
    <source>
        <strain evidence="7">CGMCC 4.7645</strain>
    </source>
</reference>
<accession>A0ABW5G2U5</accession>
<dbReference type="CDD" id="cd00383">
    <property type="entry name" value="trans_reg_C"/>
    <property type="match status" value="1"/>
</dbReference>
<dbReference type="Pfam" id="PF00072">
    <property type="entry name" value="Response_reg"/>
    <property type="match status" value="1"/>
</dbReference>
<evidence type="ECO:0000259" key="5">
    <source>
        <dbReference type="PROSITE" id="PS51755"/>
    </source>
</evidence>
<evidence type="ECO:0000313" key="7">
    <source>
        <dbReference type="Proteomes" id="UP001597417"/>
    </source>
</evidence>
<dbReference type="PROSITE" id="PS51755">
    <property type="entry name" value="OMPR_PHOB"/>
    <property type="match status" value="1"/>
</dbReference>
<evidence type="ECO:0000259" key="4">
    <source>
        <dbReference type="PROSITE" id="PS50110"/>
    </source>
</evidence>
<evidence type="ECO:0000313" key="6">
    <source>
        <dbReference type="EMBL" id="MFD2420367.1"/>
    </source>
</evidence>